<protein>
    <submittedName>
        <fullName evidence="1">Copia protein</fullName>
    </submittedName>
</protein>
<dbReference type="OrthoDB" id="411865at2759"/>
<dbReference type="PANTHER" id="PTHR11439">
    <property type="entry name" value="GAG-POL-RELATED RETROTRANSPOSON"/>
    <property type="match status" value="1"/>
</dbReference>
<sequence length="1017" mass="114315">MRYRNVVRVLDYYEFRNKRNTAVHDVPEPELYVEDGPPVFPVANATRNALVDGSTLDAATGALPDIPMREVPFASESIGPPAPSKAVKHTDTCRARFAELVRADKVPEEIGRDAAGIDVTFEWPRYSDSWKRPDVKEFFKARGKDLEHTGLYTQEMCERIAFAINPSRAYISVPAMPVIPATTQQQHREREQELKHVSALSGYQDLAAVVESDEEASRLVEEVVDLNALMCMVHGIPKSAPTQEVSAMVTKLLSRAEMLSSPEALEAVRQEAAGLRSVPVWDEENPREFADVQAQARRTGTKVHFGKLMSIASIKFWELAKHLQKVKGRIVYRGDCAKDEEGAAAVYRELGANPTSVQGLNACLAYGSLPGNQSSAADAIKAYVQALLKSKYQTWIELPPELRPAWWRECFARPVVLLLRALYGHPEAGGLWEKHLKEVLKGMGGKELPEYPGNFWFPETKLLLSTYVDDLTLSGPQEEHQPFWETLCKVVDVEPPEPVYRILGRNHCIINAAAEGTENAALGALKGAMAFDMLDYEEVSGELAPNACKVLMKVQKWSRNDDKKILRLISYIDSTKTHRLVGTVSDGPRELHLALYVDADFAGERDDAKSTSGGYLVLKGPNTFFPLAWVSKRQTSVSRSTTESEIVSLAHSLFQEALPALQLWQTILDYPIELVIHEDNQATILVAKKGYSPKLRHIARTHKVNLGSIAEVLDEDDVKLQYVETNSQAADIFTKALAPQKWDNALRLLGMRQELPEVLVDVRQLKTKAGSGPTLQLQDEILTYHEAGGFTTNHGKYHYEYPDAFAPGNWNGCLAGILSCDGFDVFSDRKMRIGSLDTIEISDLDLHCKINPQTRTVENTHIFRKAWKKVLDKLTWEQYEWTVKVDLDAVFFPDRLGALLKDAWIRSHAQIGNGVWLNNCWRGLHGPIEVLSMRAMQVYHQHWAECASVAATRPQEDVYLGSCMHHLRVHRHDAWSLLAEDHCDQPKYKECSGNWISYHPFKETDEWKGCYDRALGL</sequence>
<comment type="caution">
    <text evidence="1">The sequence shown here is derived from an EMBL/GenBank/DDBJ whole genome shotgun (WGS) entry which is preliminary data.</text>
</comment>
<dbReference type="Proteomes" id="UP000186817">
    <property type="component" value="Unassembled WGS sequence"/>
</dbReference>
<dbReference type="AlphaFoldDB" id="A0A1Q9F366"/>
<evidence type="ECO:0000313" key="1">
    <source>
        <dbReference type="EMBL" id="OLQ14096.1"/>
    </source>
</evidence>
<reference evidence="1 2" key="1">
    <citation type="submission" date="2016-02" db="EMBL/GenBank/DDBJ databases">
        <title>Genome analysis of coral dinoflagellate symbionts highlights evolutionary adaptations to a symbiotic lifestyle.</title>
        <authorList>
            <person name="Aranda M."/>
            <person name="Li Y."/>
            <person name="Liew Y.J."/>
            <person name="Baumgarten S."/>
            <person name="Simakov O."/>
            <person name="Wilson M."/>
            <person name="Piel J."/>
            <person name="Ashoor H."/>
            <person name="Bougouffa S."/>
            <person name="Bajic V.B."/>
            <person name="Ryu T."/>
            <person name="Ravasi T."/>
            <person name="Bayer T."/>
            <person name="Micklem G."/>
            <person name="Kim H."/>
            <person name="Bhak J."/>
            <person name="Lajeunesse T.C."/>
            <person name="Voolstra C.R."/>
        </authorList>
    </citation>
    <scope>NUCLEOTIDE SEQUENCE [LARGE SCALE GENOMIC DNA]</scope>
    <source>
        <strain evidence="1 2">CCMP2467</strain>
    </source>
</reference>
<evidence type="ECO:0000313" key="2">
    <source>
        <dbReference type="Proteomes" id="UP000186817"/>
    </source>
</evidence>
<proteinExistence type="predicted"/>
<keyword evidence="2" id="KW-1185">Reference proteome</keyword>
<name>A0A1Q9F366_SYMMI</name>
<gene>
    <name evidence="1" type="primary">GIP</name>
    <name evidence="1" type="ORF">AK812_SmicGene1808</name>
</gene>
<dbReference type="PANTHER" id="PTHR11439:SF463">
    <property type="entry name" value="REVERSE TRANSCRIPTASE TY1_COPIA-TYPE DOMAIN-CONTAINING PROTEIN"/>
    <property type="match status" value="1"/>
</dbReference>
<dbReference type="CDD" id="cd09272">
    <property type="entry name" value="RNase_HI_RT_Ty1"/>
    <property type="match status" value="1"/>
</dbReference>
<dbReference type="Gene3D" id="3.90.550.50">
    <property type="match status" value="1"/>
</dbReference>
<accession>A0A1Q9F366</accession>
<organism evidence="1 2">
    <name type="scientific">Symbiodinium microadriaticum</name>
    <name type="common">Dinoflagellate</name>
    <name type="synonym">Zooxanthella microadriatica</name>
    <dbReference type="NCBI Taxonomy" id="2951"/>
    <lineage>
        <taxon>Eukaryota</taxon>
        <taxon>Sar</taxon>
        <taxon>Alveolata</taxon>
        <taxon>Dinophyceae</taxon>
        <taxon>Suessiales</taxon>
        <taxon>Symbiodiniaceae</taxon>
        <taxon>Symbiodinium</taxon>
    </lineage>
</organism>
<dbReference type="EMBL" id="LSRX01000020">
    <property type="protein sequence ID" value="OLQ14096.1"/>
    <property type="molecule type" value="Genomic_DNA"/>
</dbReference>